<keyword evidence="5" id="KW-0325">Glycoprotein</keyword>
<dbReference type="AlphaFoldDB" id="A0A9P8VVV5"/>
<dbReference type="InterPro" id="IPR011701">
    <property type="entry name" value="MFS"/>
</dbReference>
<evidence type="ECO:0000313" key="8">
    <source>
        <dbReference type="EMBL" id="KAH6876629.1"/>
    </source>
</evidence>
<keyword evidence="2 7" id="KW-0812">Transmembrane</keyword>
<name>A0A9P8VVV5_9HYPO</name>
<dbReference type="OrthoDB" id="4078873at2759"/>
<evidence type="ECO:0000256" key="3">
    <source>
        <dbReference type="ARBA" id="ARBA00022989"/>
    </source>
</evidence>
<evidence type="ECO:0000256" key="5">
    <source>
        <dbReference type="ARBA" id="ARBA00023180"/>
    </source>
</evidence>
<feature type="transmembrane region" description="Helical" evidence="7">
    <location>
        <begin position="310"/>
        <end position="332"/>
    </location>
</feature>
<dbReference type="EMBL" id="JAGPYM010000034">
    <property type="protein sequence ID" value="KAH6876629.1"/>
    <property type="molecule type" value="Genomic_DNA"/>
</dbReference>
<accession>A0A9P8VVV5</accession>
<feature type="compositionally biased region" description="Basic and acidic residues" evidence="6">
    <location>
        <begin position="27"/>
        <end position="45"/>
    </location>
</feature>
<evidence type="ECO:0000256" key="7">
    <source>
        <dbReference type="SAM" id="Phobius"/>
    </source>
</evidence>
<feature type="transmembrane region" description="Helical" evidence="7">
    <location>
        <begin position="444"/>
        <end position="466"/>
    </location>
</feature>
<feature type="transmembrane region" description="Helical" evidence="7">
    <location>
        <begin position="556"/>
        <end position="575"/>
    </location>
</feature>
<evidence type="ECO:0000256" key="4">
    <source>
        <dbReference type="ARBA" id="ARBA00023136"/>
    </source>
</evidence>
<feature type="transmembrane region" description="Helical" evidence="7">
    <location>
        <begin position="104"/>
        <end position="128"/>
    </location>
</feature>
<dbReference type="InterPro" id="IPR036259">
    <property type="entry name" value="MFS_trans_sf"/>
</dbReference>
<reference evidence="8 9" key="1">
    <citation type="journal article" date="2021" name="Nat. Commun.">
        <title>Genetic determinants of endophytism in the Arabidopsis root mycobiome.</title>
        <authorList>
            <person name="Mesny F."/>
            <person name="Miyauchi S."/>
            <person name="Thiergart T."/>
            <person name="Pickel B."/>
            <person name="Atanasova L."/>
            <person name="Karlsson M."/>
            <person name="Huettel B."/>
            <person name="Barry K.W."/>
            <person name="Haridas S."/>
            <person name="Chen C."/>
            <person name="Bauer D."/>
            <person name="Andreopoulos W."/>
            <person name="Pangilinan J."/>
            <person name="LaButti K."/>
            <person name="Riley R."/>
            <person name="Lipzen A."/>
            <person name="Clum A."/>
            <person name="Drula E."/>
            <person name="Henrissat B."/>
            <person name="Kohler A."/>
            <person name="Grigoriev I.V."/>
            <person name="Martin F.M."/>
            <person name="Hacquard S."/>
        </authorList>
    </citation>
    <scope>NUCLEOTIDE SEQUENCE [LARGE SCALE GENOMIC DNA]</scope>
    <source>
        <strain evidence="8 9">MPI-CAGE-CH-0241</strain>
    </source>
</reference>
<keyword evidence="9" id="KW-1185">Reference proteome</keyword>
<gene>
    <name evidence="8" type="ORF">B0T10DRAFT_585352</name>
</gene>
<dbReference type="PANTHER" id="PTHR23501">
    <property type="entry name" value="MAJOR FACILITATOR SUPERFAMILY"/>
    <property type="match status" value="1"/>
</dbReference>
<comment type="caution">
    <text evidence="8">The sequence shown here is derived from an EMBL/GenBank/DDBJ whole genome shotgun (WGS) entry which is preliminary data.</text>
</comment>
<keyword evidence="4 7" id="KW-0472">Membrane</keyword>
<dbReference type="Proteomes" id="UP000777438">
    <property type="component" value="Unassembled WGS sequence"/>
</dbReference>
<proteinExistence type="predicted"/>
<dbReference type="SUPFAM" id="SSF103473">
    <property type="entry name" value="MFS general substrate transporter"/>
    <property type="match status" value="2"/>
</dbReference>
<comment type="subcellular location">
    <subcellularLocation>
        <location evidence="1">Membrane</location>
        <topology evidence="1">Multi-pass membrane protein</topology>
    </subcellularLocation>
</comment>
<protein>
    <recommendedName>
        <fullName evidence="10">Major facilitator superfamily transporter</fullName>
    </recommendedName>
</protein>
<evidence type="ECO:0008006" key="10">
    <source>
        <dbReference type="Google" id="ProtNLM"/>
    </source>
</evidence>
<feature type="transmembrane region" description="Helical" evidence="7">
    <location>
        <begin position="231"/>
        <end position="252"/>
    </location>
</feature>
<feature type="transmembrane region" description="Helical" evidence="7">
    <location>
        <begin position="418"/>
        <end position="438"/>
    </location>
</feature>
<feature type="transmembrane region" description="Helical" evidence="7">
    <location>
        <begin position="273"/>
        <end position="298"/>
    </location>
</feature>
<organism evidence="8 9">
    <name type="scientific">Thelonectria olida</name>
    <dbReference type="NCBI Taxonomy" id="1576542"/>
    <lineage>
        <taxon>Eukaryota</taxon>
        <taxon>Fungi</taxon>
        <taxon>Dikarya</taxon>
        <taxon>Ascomycota</taxon>
        <taxon>Pezizomycotina</taxon>
        <taxon>Sordariomycetes</taxon>
        <taxon>Hypocreomycetidae</taxon>
        <taxon>Hypocreales</taxon>
        <taxon>Nectriaceae</taxon>
        <taxon>Thelonectria</taxon>
    </lineage>
</organism>
<feature type="region of interest" description="Disordered" evidence="6">
    <location>
        <begin position="1"/>
        <end position="46"/>
    </location>
</feature>
<feature type="transmembrane region" description="Helical" evidence="7">
    <location>
        <begin position="352"/>
        <end position="373"/>
    </location>
</feature>
<dbReference type="PANTHER" id="PTHR23501:SF3">
    <property type="entry name" value="MAJOR FACILITATOR SUPERFAMILY (MFS) PROFILE DOMAIN-CONTAINING PROTEIN"/>
    <property type="match status" value="1"/>
</dbReference>
<keyword evidence="3 7" id="KW-1133">Transmembrane helix</keyword>
<evidence type="ECO:0000256" key="2">
    <source>
        <dbReference type="ARBA" id="ARBA00022692"/>
    </source>
</evidence>
<dbReference type="Gene3D" id="1.20.1250.20">
    <property type="entry name" value="MFS general substrate transporter like domains"/>
    <property type="match status" value="2"/>
</dbReference>
<evidence type="ECO:0000256" key="1">
    <source>
        <dbReference type="ARBA" id="ARBA00004141"/>
    </source>
</evidence>
<feature type="transmembrane region" description="Helical" evidence="7">
    <location>
        <begin position="393"/>
        <end position="411"/>
    </location>
</feature>
<dbReference type="GO" id="GO:0005886">
    <property type="term" value="C:plasma membrane"/>
    <property type="evidence" value="ECO:0007669"/>
    <property type="project" value="TreeGrafter"/>
</dbReference>
<dbReference type="Pfam" id="PF07690">
    <property type="entry name" value="MFS_1"/>
    <property type="match status" value="1"/>
</dbReference>
<evidence type="ECO:0000256" key="6">
    <source>
        <dbReference type="SAM" id="MobiDB-lite"/>
    </source>
</evidence>
<sequence length="591" mass="65748">MAFSFKRKAADGPAEPKPDVAAVDSSPNHKEIGAHGHDGDTDSNKIPDASSHYQVGVRNMEAVTTIWTRRDIVAAYVIIWLIYFIASMQEVVLRTLNPFVTSDFSAHSLTAVTYIIAGLFGGLSKIVFAKIMDTWGRPETLVITMVLWTLGFIMMAACQNVETYVAAQVFSVTGYRPGCKLLHDGLHRGHILSRQPSLMLAFATTPYIVTPWIGGPMASKIIKTIRWRWGFGIWAIVVPVVVSPLAILFFWNHRKAVKQGLAVRVKPKLSFRAAYEWCVQVDMLGIIVLVAGMSLFLLPMSIYSRQPDGWKSPMIICMIIFGGLLIIAFVCWERWFAPVTFIPYKLLADRTVFFGGLMFTFVFWNSAIWGAYFTSMCMVVWETGVTKATYISNIYRVGSCFSGLVLGYIMAKTGRFKWVNLYFAMPLMLLGVGLMIHFRQPDQNIGYVVMTQVFVAFAGGPIVLSGEMAMMAPSDHQHIAVMIAILDLFGSIGTAVGSTISAAIWTGTFRDRLIVHLPPGTDVDPIYSSMLTQLAYRPGTEIRRGIALAYGDSQRYMLITSVCILALGWFCVFFWRDIKVSAVKQVRGNVA</sequence>
<evidence type="ECO:0000313" key="9">
    <source>
        <dbReference type="Proteomes" id="UP000777438"/>
    </source>
</evidence>
<feature type="transmembrane region" description="Helical" evidence="7">
    <location>
        <begin position="478"/>
        <end position="505"/>
    </location>
</feature>
<feature type="transmembrane region" description="Helical" evidence="7">
    <location>
        <begin position="140"/>
        <end position="157"/>
    </location>
</feature>
<feature type="compositionally biased region" description="Basic and acidic residues" evidence="6">
    <location>
        <begin position="8"/>
        <end position="18"/>
    </location>
</feature>
<dbReference type="GO" id="GO:0022857">
    <property type="term" value="F:transmembrane transporter activity"/>
    <property type="evidence" value="ECO:0007669"/>
    <property type="project" value="InterPro"/>
</dbReference>
<feature type="transmembrane region" description="Helical" evidence="7">
    <location>
        <begin position="73"/>
        <end position="92"/>
    </location>
</feature>